<dbReference type="Gene3D" id="1.10.10.10">
    <property type="entry name" value="Winged helix-like DNA-binding domain superfamily/Winged helix DNA-binding domain"/>
    <property type="match status" value="1"/>
</dbReference>
<evidence type="ECO:0000256" key="1">
    <source>
        <dbReference type="ARBA" id="ARBA00001286"/>
    </source>
</evidence>
<dbReference type="InterPro" id="IPR023546">
    <property type="entry name" value="MGMT"/>
</dbReference>
<dbReference type="Proteomes" id="UP001596026">
    <property type="component" value="Unassembled WGS sequence"/>
</dbReference>
<sequence>MEIYTQTYDSPIGDIYLTSDGQALTGIYYNRSEFEKKNPLLHQNKSDITLFLTVKRWLDAYFRGEQPEIDFPLAPQGTDFQAKVWEEIRKIPYGQTTTYGEIAQKIAKKMGKTTMSAQAVGGAVGSNPISIIIPCHRVIGKTGSVTGYGGGIERKLKLFALEKVQESAYFVPENVKEARSFVNYE</sequence>
<dbReference type="EC" id="2.1.1.63" evidence="8"/>
<keyword evidence="6 8" id="KW-0234">DNA repair</keyword>
<feature type="domain" description="Methylated-DNA-[protein]-cysteine S-methyltransferase DNA binding" evidence="9">
    <location>
        <begin position="79"/>
        <end position="164"/>
    </location>
</feature>
<dbReference type="RefSeq" id="WP_379964636.1">
    <property type="nucleotide sequence ID" value="NZ_JBHSGT010000037.1"/>
</dbReference>
<evidence type="ECO:0000256" key="6">
    <source>
        <dbReference type="ARBA" id="ARBA00023204"/>
    </source>
</evidence>
<dbReference type="InterPro" id="IPR036388">
    <property type="entry name" value="WH-like_DNA-bd_sf"/>
</dbReference>
<dbReference type="InterPro" id="IPR036631">
    <property type="entry name" value="MGMT_N_sf"/>
</dbReference>
<keyword evidence="12" id="KW-1185">Reference proteome</keyword>
<dbReference type="CDD" id="cd06445">
    <property type="entry name" value="ATase"/>
    <property type="match status" value="1"/>
</dbReference>
<dbReference type="Pfam" id="PF02870">
    <property type="entry name" value="Methyltransf_1N"/>
    <property type="match status" value="1"/>
</dbReference>
<evidence type="ECO:0000256" key="4">
    <source>
        <dbReference type="ARBA" id="ARBA00022679"/>
    </source>
</evidence>
<keyword evidence="4 8" id="KW-0808">Transferase</keyword>
<evidence type="ECO:0000259" key="9">
    <source>
        <dbReference type="Pfam" id="PF01035"/>
    </source>
</evidence>
<dbReference type="EMBL" id="JBHSGT010000037">
    <property type="protein sequence ID" value="MFC4710074.1"/>
    <property type="molecule type" value="Genomic_DNA"/>
</dbReference>
<dbReference type="HAMAP" id="MF_00772">
    <property type="entry name" value="OGT"/>
    <property type="match status" value="1"/>
</dbReference>
<protein>
    <recommendedName>
        <fullName evidence="8">Methylated-DNA--protein-cysteine methyltransferase</fullName>
        <ecNumber evidence="8">2.1.1.63</ecNumber>
    </recommendedName>
    <alternativeName>
        <fullName evidence="8">6-O-methylguanine-DNA methyltransferase</fullName>
        <shortName evidence="8">MGMT</shortName>
    </alternativeName>
    <alternativeName>
        <fullName evidence="8">O-6-methylguanine-DNA-alkyltransferase</fullName>
    </alternativeName>
</protein>
<keyword evidence="5 8" id="KW-0227">DNA damage</keyword>
<evidence type="ECO:0000313" key="11">
    <source>
        <dbReference type="EMBL" id="MFC4710074.1"/>
    </source>
</evidence>
<dbReference type="SUPFAM" id="SSF53155">
    <property type="entry name" value="Methylated DNA-protein cysteine methyltransferase domain"/>
    <property type="match status" value="1"/>
</dbReference>
<dbReference type="PROSITE" id="PS00374">
    <property type="entry name" value="MGMT"/>
    <property type="match status" value="1"/>
</dbReference>
<dbReference type="Pfam" id="PF01035">
    <property type="entry name" value="DNA_binding_1"/>
    <property type="match status" value="1"/>
</dbReference>
<evidence type="ECO:0000256" key="5">
    <source>
        <dbReference type="ARBA" id="ARBA00022763"/>
    </source>
</evidence>
<comment type="caution">
    <text evidence="11">The sequence shown here is derived from an EMBL/GenBank/DDBJ whole genome shotgun (WGS) entry which is preliminary data.</text>
</comment>
<comment type="catalytic activity">
    <reaction evidence="1 8">
        <text>a 4-O-methyl-thymidine in DNA + L-cysteinyl-[protein] = a thymidine in DNA + S-methyl-L-cysteinyl-[protein]</text>
        <dbReference type="Rhea" id="RHEA:53428"/>
        <dbReference type="Rhea" id="RHEA-COMP:10131"/>
        <dbReference type="Rhea" id="RHEA-COMP:10132"/>
        <dbReference type="Rhea" id="RHEA-COMP:13555"/>
        <dbReference type="Rhea" id="RHEA-COMP:13556"/>
        <dbReference type="ChEBI" id="CHEBI:29950"/>
        <dbReference type="ChEBI" id="CHEBI:82612"/>
        <dbReference type="ChEBI" id="CHEBI:137386"/>
        <dbReference type="ChEBI" id="CHEBI:137387"/>
        <dbReference type="EC" id="2.1.1.63"/>
    </reaction>
</comment>
<dbReference type="InterPro" id="IPR001497">
    <property type="entry name" value="MethylDNA_cys_MeTrfase_AS"/>
</dbReference>
<feature type="active site" description="Nucleophile; methyl group acceptor" evidence="8">
    <location>
        <position position="135"/>
    </location>
</feature>
<dbReference type="InterPro" id="IPR014048">
    <property type="entry name" value="MethylDNA_cys_MeTrfase_DNA-bd"/>
</dbReference>
<comment type="function">
    <text evidence="8">Involved in the cellular defense against the biological effects of O6-methylguanine (O6-MeG) and O4-methylthymine (O4-MeT) in DNA. Repairs the methylated nucleobase in DNA by stoichiometrically transferring the methyl group to a cysteine residue in the enzyme. This is a suicide reaction: the enzyme is irreversibly inactivated.</text>
</comment>
<evidence type="ECO:0000256" key="7">
    <source>
        <dbReference type="ARBA" id="ARBA00049348"/>
    </source>
</evidence>
<organism evidence="11 12">
    <name type="scientific">Enterococcus eurekensis</name>
    <dbReference type="NCBI Taxonomy" id="1159753"/>
    <lineage>
        <taxon>Bacteria</taxon>
        <taxon>Bacillati</taxon>
        <taxon>Bacillota</taxon>
        <taxon>Bacilli</taxon>
        <taxon>Lactobacillales</taxon>
        <taxon>Enterococcaceae</taxon>
        <taxon>Enterococcus</taxon>
    </lineage>
</organism>
<reference evidence="12" key="1">
    <citation type="journal article" date="2019" name="Int. J. Syst. Evol. Microbiol.">
        <title>The Global Catalogue of Microorganisms (GCM) 10K type strain sequencing project: providing services to taxonomists for standard genome sequencing and annotation.</title>
        <authorList>
            <consortium name="The Broad Institute Genomics Platform"/>
            <consortium name="The Broad Institute Genome Sequencing Center for Infectious Disease"/>
            <person name="Wu L."/>
            <person name="Ma J."/>
        </authorList>
    </citation>
    <scope>NUCLEOTIDE SEQUENCE [LARGE SCALE GENOMIC DNA]</scope>
    <source>
        <strain evidence="12">CGMCC 1.19061</strain>
    </source>
</reference>
<dbReference type="InterPro" id="IPR008332">
    <property type="entry name" value="MethylG_MeTrfase_N"/>
</dbReference>
<feature type="domain" description="Methylguanine DNA methyltransferase ribonuclease-like" evidence="10">
    <location>
        <begin position="3"/>
        <end position="75"/>
    </location>
</feature>
<dbReference type="Gene3D" id="3.30.160.70">
    <property type="entry name" value="Methylated DNA-protein cysteine methyltransferase domain"/>
    <property type="match status" value="1"/>
</dbReference>
<dbReference type="InterPro" id="IPR036217">
    <property type="entry name" value="MethylDNA_cys_MeTrfase_DNAb"/>
</dbReference>
<keyword evidence="3 8" id="KW-0489">Methyltransferase</keyword>
<name>A0ABV9M422_9ENTE</name>
<evidence type="ECO:0000256" key="2">
    <source>
        <dbReference type="ARBA" id="ARBA00022490"/>
    </source>
</evidence>
<dbReference type="GO" id="GO:0032259">
    <property type="term" value="P:methylation"/>
    <property type="evidence" value="ECO:0007669"/>
    <property type="project" value="UniProtKB-KW"/>
</dbReference>
<evidence type="ECO:0000256" key="8">
    <source>
        <dbReference type="HAMAP-Rule" id="MF_00772"/>
    </source>
</evidence>
<dbReference type="GO" id="GO:0003908">
    <property type="term" value="F:methylated-DNA-[protein]-cysteine S-methyltransferase activity"/>
    <property type="evidence" value="ECO:0007669"/>
    <property type="project" value="UniProtKB-EC"/>
</dbReference>
<comment type="miscellaneous">
    <text evidence="8">This enzyme catalyzes only one turnover and therefore is not strictly catalytic. According to one definition, an enzyme is a biocatalyst that acts repeatedly and over many reaction cycles.</text>
</comment>
<dbReference type="PANTHER" id="PTHR10815:SF5">
    <property type="entry name" value="METHYLATED-DNA--PROTEIN-CYSTEINE METHYLTRANSFERASE"/>
    <property type="match status" value="1"/>
</dbReference>
<evidence type="ECO:0000256" key="3">
    <source>
        <dbReference type="ARBA" id="ARBA00022603"/>
    </source>
</evidence>
<evidence type="ECO:0000259" key="10">
    <source>
        <dbReference type="Pfam" id="PF02870"/>
    </source>
</evidence>
<keyword evidence="2 8" id="KW-0963">Cytoplasm</keyword>
<gene>
    <name evidence="11" type="ORF">ACFO3L_05470</name>
</gene>
<accession>A0ABV9M422</accession>
<dbReference type="SUPFAM" id="SSF46767">
    <property type="entry name" value="Methylated DNA-protein cysteine methyltransferase, C-terminal domain"/>
    <property type="match status" value="1"/>
</dbReference>
<comment type="similarity">
    <text evidence="8">Belongs to the MGMT family.</text>
</comment>
<comment type="subcellular location">
    <subcellularLocation>
        <location evidence="8">Cytoplasm</location>
    </subcellularLocation>
</comment>
<proteinExistence type="inferred from homology"/>
<comment type="catalytic activity">
    <reaction evidence="7 8">
        <text>a 6-O-methyl-2'-deoxyguanosine in DNA + L-cysteinyl-[protein] = S-methyl-L-cysteinyl-[protein] + a 2'-deoxyguanosine in DNA</text>
        <dbReference type="Rhea" id="RHEA:24000"/>
        <dbReference type="Rhea" id="RHEA-COMP:10131"/>
        <dbReference type="Rhea" id="RHEA-COMP:10132"/>
        <dbReference type="Rhea" id="RHEA-COMP:11367"/>
        <dbReference type="Rhea" id="RHEA-COMP:11368"/>
        <dbReference type="ChEBI" id="CHEBI:29950"/>
        <dbReference type="ChEBI" id="CHEBI:82612"/>
        <dbReference type="ChEBI" id="CHEBI:85445"/>
        <dbReference type="ChEBI" id="CHEBI:85448"/>
        <dbReference type="EC" id="2.1.1.63"/>
    </reaction>
</comment>
<evidence type="ECO:0000313" key="12">
    <source>
        <dbReference type="Proteomes" id="UP001596026"/>
    </source>
</evidence>
<dbReference type="NCBIfam" id="TIGR00589">
    <property type="entry name" value="ogt"/>
    <property type="match status" value="1"/>
</dbReference>
<dbReference type="PANTHER" id="PTHR10815">
    <property type="entry name" value="METHYLATED-DNA--PROTEIN-CYSTEINE METHYLTRANSFERASE"/>
    <property type="match status" value="1"/>
</dbReference>